<evidence type="ECO:0000259" key="9">
    <source>
        <dbReference type="PROSITE" id="PS50113"/>
    </source>
</evidence>
<evidence type="ECO:0000313" key="11">
    <source>
        <dbReference type="Proteomes" id="UP001596333"/>
    </source>
</evidence>
<dbReference type="CDD" id="cd00130">
    <property type="entry name" value="PAS"/>
    <property type="match status" value="1"/>
</dbReference>
<dbReference type="Gene3D" id="3.30.565.10">
    <property type="entry name" value="Histidine kinase-like ATPase, C-terminal domain"/>
    <property type="match status" value="1"/>
</dbReference>
<feature type="domain" description="PAC" evidence="9">
    <location>
        <begin position="92"/>
        <end position="141"/>
    </location>
</feature>
<accession>A0ABD5UKU6</accession>
<dbReference type="GO" id="GO:0004673">
    <property type="term" value="F:protein histidine kinase activity"/>
    <property type="evidence" value="ECO:0007669"/>
    <property type="project" value="UniProtKB-EC"/>
</dbReference>
<dbReference type="InterPro" id="IPR036890">
    <property type="entry name" value="HATPase_C_sf"/>
</dbReference>
<dbReference type="RefSeq" id="WP_379769134.1">
    <property type="nucleotide sequence ID" value="NZ_JBHSXI010000012.1"/>
</dbReference>
<dbReference type="SMART" id="SM00091">
    <property type="entry name" value="PAS"/>
    <property type="match status" value="1"/>
</dbReference>
<dbReference type="InterPro" id="IPR013655">
    <property type="entry name" value="PAS_fold_3"/>
</dbReference>
<dbReference type="SUPFAM" id="SSF55874">
    <property type="entry name" value="ATPase domain of HSP90 chaperone/DNA topoisomerase II/histidine kinase"/>
    <property type="match status" value="1"/>
</dbReference>
<dbReference type="PROSITE" id="PS50112">
    <property type="entry name" value="PAS"/>
    <property type="match status" value="1"/>
</dbReference>
<dbReference type="Pfam" id="PF02518">
    <property type="entry name" value="HATPase_c"/>
    <property type="match status" value="1"/>
</dbReference>
<keyword evidence="5 10" id="KW-0418">Kinase</keyword>
<name>A0ABD5UKU6_9EURY</name>
<dbReference type="CDD" id="cd00082">
    <property type="entry name" value="HisKA"/>
    <property type="match status" value="1"/>
</dbReference>
<evidence type="ECO:0000256" key="1">
    <source>
        <dbReference type="ARBA" id="ARBA00000085"/>
    </source>
</evidence>
<dbReference type="PROSITE" id="PS50113">
    <property type="entry name" value="PAC"/>
    <property type="match status" value="1"/>
</dbReference>
<dbReference type="Pfam" id="PF08447">
    <property type="entry name" value="PAS_3"/>
    <property type="match status" value="1"/>
</dbReference>
<dbReference type="InterPro" id="IPR050736">
    <property type="entry name" value="Sensor_HK_Regulatory"/>
</dbReference>
<dbReference type="PRINTS" id="PR00344">
    <property type="entry name" value="BCTRLSENSOR"/>
</dbReference>
<dbReference type="SUPFAM" id="SSF47384">
    <property type="entry name" value="Homodimeric domain of signal transducing histidine kinase"/>
    <property type="match status" value="1"/>
</dbReference>
<reference evidence="10 11" key="1">
    <citation type="journal article" date="2019" name="Int. J. Syst. Evol. Microbiol.">
        <title>The Global Catalogue of Microorganisms (GCM) 10K type strain sequencing project: providing services to taxonomists for standard genome sequencing and annotation.</title>
        <authorList>
            <consortium name="The Broad Institute Genomics Platform"/>
            <consortium name="The Broad Institute Genome Sequencing Center for Infectious Disease"/>
            <person name="Wu L."/>
            <person name="Ma J."/>
        </authorList>
    </citation>
    <scope>NUCLEOTIDE SEQUENCE [LARGE SCALE GENOMIC DNA]</scope>
    <source>
        <strain evidence="10 11">Y73</strain>
    </source>
</reference>
<dbReference type="InterPro" id="IPR003661">
    <property type="entry name" value="HisK_dim/P_dom"/>
</dbReference>
<dbReference type="Pfam" id="PF00512">
    <property type="entry name" value="HisKA"/>
    <property type="match status" value="1"/>
</dbReference>
<sequence>MDGKDRGGSTSSPDPKARVPLDVLPLHSTNLLTVLNENGVIQYESPSIERIYGYQQEALVGEQVAKYFHPDDRDEVSTAFQSIVTSEEYVVEAVEYRHKQADGTYTWVESVASTDPTPDGNYVVNTRDISARKERERQLKNTNERLEEFASIVSHDLRNPLNVAQGRLQLANEDCECDHLADVANAHERMETLIENLLTLSRVGKQVSETESVGLAGLAEVCWQTVATADATLVTETEQHLQADRSRLRQLLENLIRNAIDHAGADVTVTVGATETGFYVEDDGPGVSIEERDDVFETGYSTAHDGTGLGLSIVKQIAEAHGWVIHLTDGTHGGARFEVSTSEFTQ</sequence>
<evidence type="ECO:0000256" key="6">
    <source>
        <dbReference type="ARBA" id="ARBA00023012"/>
    </source>
</evidence>
<gene>
    <name evidence="10" type="ORF">ACFQEY_12800</name>
</gene>
<dbReference type="Proteomes" id="UP001596333">
    <property type="component" value="Unassembled WGS sequence"/>
</dbReference>
<feature type="domain" description="Histidine kinase" evidence="7">
    <location>
        <begin position="152"/>
        <end position="345"/>
    </location>
</feature>
<dbReference type="Gene3D" id="1.10.287.130">
    <property type="match status" value="1"/>
</dbReference>
<feature type="domain" description="PAS" evidence="8">
    <location>
        <begin position="32"/>
        <end position="87"/>
    </location>
</feature>
<evidence type="ECO:0000256" key="5">
    <source>
        <dbReference type="ARBA" id="ARBA00022777"/>
    </source>
</evidence>
<evidence type="ECO:0000259" key="7">
    <source>
        <dbReference type="PROSITE" id="PS50109"/>
    </source>
</evidence>
<dbReference type="InterPro" id="IPR036097">
    <property type="entry name" value="HisK_dim/P_sf"/>
</dbReference>
<dbReference type="Gene3D" id="3.30.450.20">
    <property type="entry name" value="PAS domain"/>
    <property type="match status" value="1"/>
</dbReference>
<dbReference type="EMBL" id="JBHSXI010000012">
    <property type="protein sequence ID" value="MFC6889891.1"/>
    <property type="molecule type" value="Genomic_DNA"/>
</dbReference>
<dbReference type="PROSITE" id="PS50109">
    <property type="entry name" value="HIS_KIN"/>
    <property type="match status" value="1"/>
</dbReference>
<dbReference type="InterPro" id="IPR004358">
    <property type="entry name" value="Sig_transdc_His_kin-like_C"/>
</dbReference>
<dbReference type="GO" id="GO:0000160">
    <property type="term" value="P:phosphorelay signal transduction system"/>
    <property type="evidence" value="ECO:0007669"/>
    <property type="project" value="UniProtKB-KW"/>
</dbReference>
<comment type="caution">
    <text evidence="10">The sequence shown here is derived from an EMBL/GenBank/DDBJ whole genome shotgun (WGS) entry which is preliminary data.</text>
</comment>
<dbReference type="InterPro" id="IPR005467">
    <property type="entry name" value="His_kinase_dom"/>
</dbReference>
<dbReference type="SMART" id="SM00388">
    <property type="entry name" value="HisKA"/>
    <property type="match status" value="1"/>
</dbReference>
<dbReference type="InterPro" id="IPR000700">
    <property type="entry name" value="PAS-assoc_C"/>
</dbReference>
<comment type="catalytic activity">
    <reaction evidence="1">
        <text>ATP + protein L-histidine = ADP + protein N-phospho-L-histidine.</text>
        <dbReference type="EC" id="2.7.13.3"/>
    </reaction>
</comment>
<evidence type="ECO:0000256" key="4">
    <source>
        <dbReference type="ARBA" id="ARBA00022679"/>
    </source>
</evidence>
<dbReference type="InterPro" id="IPR000014">
    <property type="entry name" value="PAS"/>
</dbReference>
<dbReference type="InterPro" id="IPR035965">
    <property type="entry name" value="PAS-like_dom_sf"/>
</dbReference>
<dbReference type="EC" id="2.7.13.3" evidence="2"/>
<dbReference type="SMART" id="SM00387">
    <property type="entry name" value="HATPase_c"/>
    <property type="match status" value="1"/>
</dbReference>
<dbReference type="NCBIfam" id="TIGR00229">
    <property type="entry name" value="sensory_box"/>
    <property type="match status" value="1"/>
</dbReference>
<evidence type="ECO:0000256" key="2">
    <source>
        <dbReference type="ARBA" id="ARBA00012438"/>
    </source>
</evidence>
<dbReference type="PANTHER" id="PTHR43711:SF1">
    <property type="entry name" value="HISTIDINE KINASE 1"/>
    <property type="match status" value="1"/>
</dbReference>
<keyword evidence="4" id="KW-0808">Transferase</keyword>
<evidence type="ECO:0000259" key="8">
    <source>
        <dbReference type="PROSITE" id="PS50112"/>
    </source>
</evidence>
<dbReference type="AlphaFoldDB" id="A0ABD5UKU6"/>
<dbReference type="PANTHER" id="PTHR43711">
    <property type="entry name" value="TWO-COMPONENT HISTIDINE KINASE"/>
    <property type="match status" value="1"/>
</dbReference>
<keyword evidence="11" id="KW-1185">Reference proteome</keyword>
<keyword evidence="6" id="KW-0902">Two-component regulatory system</keyword>
<keyword evidence="3" id="KW-0597">Phosphoprotein</keyword>
<evidence type="ECO:0000256" key="3">
    <source>
        <dbReference type="ARBA" id="ARBA00022553"/>
    </source>
</evidence>
<dbReference type="CDD" id="cd00075">
    <property type="entry name" value="HATPase"/>
    <property type="match status" value="1"/>
</dbReference>
<proteinExistence type="predicted"/>
<dbReference type="SUPFAM" id="SSF55785">
    <property type="entry name" value="PYP-like sensor domain (PAS domain)"/>
    <property type="match status" value="1"/>
</dbReference>
<dbReference type="InterPro" id="IPR003594">
    <property type="entry name" value="HATPase_dom"/>
</dbReference>
<organism evidence="10 11">
    <name type="scientific">Halorubrum trueperi</name>
    <dbReference type="NCBI Taxonomy" id="2004704"/>
    <lineage>
        <taxon>Archaea</taxon>
        <taxon>Methanobacteriati</taxon>
        <taxon>Methanobacteriota</taxon>
        <taxon>Stenosarchaea group</taxon>
        <taxon>Halobacteria</taxon>
        <taxon>Halobacteriales</taxon>
        <taxon>Haloferacaceae</taxon>
        <taxon>Halorubrum</taxon>
    </lineage>
</organism>
<protein>
    <recommendedName>
        <fullName evidence="2">histidine kinase</fullName>
        <ecNumber evidence="2">2.7.13.3</ecNumber>
    </recommendedName>
</protein>
<evidence type="ECO:0000313" key="10">
    <source>
        <dbReference type="EMBL" id="MFC6889891.1"/>
    </source>
</evidence>